<gene>
    <name evidence="4 9" type="primary">truA</name>
    <name evidence="9" type="ORF">KDL01_03890</name>
</gene>
<dbReference type="Proteomes" id="UP000675781">
    <property type="component" value="Unassembled WGS sequence"/>
</dbReference>
<reference evidence="9" key="1">
    <citation type="submission" date="2021-04" db="EMBL/GenBank/DDBJ databases">
        <title>Genome based classification of Actinospica acidithermotolerans sp. nov., an actinobacterium isolated from an Indonesian hot spring.</title>
        <authorList>
            <person name="Kusuma A.B."/>
            <person name="Putra K.E."/>
            <person name="Nafisah S."/>
            <person name="Loh J."/>
            <person name="Nouioui I."/>
            <person name="Goodfellow M."/>
        </authorList>
    </citation>
    <scope>NUCLEOTIDE SEQUENCE</scope>
    <source>
        <strain evidence="9">CSCA 57</strain>
    </source>
</reference>
<keyword evidence="2 4" id="KW-0819">tRNA processing</keyword>
<dbReference type="InterPro" id="IPR020094">
    <property type="entry name" value="TruA/RsuA/RluB/E/F_N"/>
</dbReference>
<evidence type="ECO:0000256" key="2">
    <source>
        <dbReference type="ARBA" id="ARBA00022694"/>
    </source>
</evidence>
<feature type="binding site" evidence="4 6">
    <location>
        <position position="119"/>
    </location>
    <ligand>
        <name>substrate</name>
    </ligand>
</feature>
<evidence type="ECO:0000313" key="9">
    <source>
        <dbReference type="EMBL" id="MBR7832383.1"/>
    </source>
</evidence>
<protein>
    <recommendedName>
        <fullName evidence="4">tRNA pseudouridine synthase A</fullName>
        <ecNumber evidence="4">5.4.99.12</ecNumber>
    </recommendedName>
    <alternativeName>
        <fullName evidence="4">tRNA pseudouridine(38-40) synthase</fullName>
    </alternativeName>
    <alternativeName>
        <fullName evidence="4">tRNA pseudouridylate synthase I</fullName>
    </alternativeName>
    <alternativeName>
        <fullName evidence="4">tRNA-uridine isomerase I</fullName>
    </alternativeName>
</protein>
<dbReference type="HAMAP" id="MF_00171">
    <property type="entry name" value="TruA"/>
    <property type="match status" value="1"/>
</dbReference>
<evidence type="ECO:0000256" key="4">
    <source>
        <dbReference type="HAMAP-Rule" id="MF_00171"/>
    </source>
</evidence>
<dbReference type="PIRSF" id="PIRSF001430">
    <property type="entry name" value="tRNA_psdUrid_synth"/>
    <property type="match status" value="1"/>
</dbReference>
<evidence type="ECO:0000259" key="8">
    <source>
        <dbReference type="Pfam" id="PF01416"/>
    </source>
</evidence>
<dbReference type="GO" id="GO:0003723">
    <property type="term" value="F:RNA binding"/>
    <property type="evidence" value="ECO:0007669"/>
    <property type="project" value="InterPro"/>
</dbReference>
<comment type="subunit">
    <text evidence="4">Homodimer.</text>
</comment>
<comment type="function">
    <text evidence="4">Formation of pseudouridine at positions 38, 39 and 40 in the anticodon stem and loop of transfer RNAs.</text>
</comment>
<dbReference type="Pfam" id="PF01416">
    <property type="entry name" value="PseudoU_synth_1"/>
    <property type="match status" value="2"/>
</dbReference>
<dbReference type="InterPro" id="IPR001406">
    <property type="entry name" value="PsdUridine_synth_TruA"/>
</dbReference>
<keyword evidence="3 4" id="KW-0413">Isomerase</keyword>
<dbReference type="InterPro" id="IPR020095">
    <property type="entry name" value="PsdUridine_synth_TruA_C"/>
</dbReference>
<feature type="domain" description="Pseudouridine synthase I TruA alpha/beta" evidence="8">
    <location>
        <begin position="12"/>
        <end position="112"/>
    </location>
</feature>
<comment type="catalytic activity">
    <reaction evidence="4 7">
        <text>uridine(38/39/40) in tRNA = pseudouridine(38/39/40) in tRNA</text>
        <dbReference type="Rhea" id="RHEA:22376"/>
        <dbReference type="Rhea" id="RHEA-COMP:10085"/>
        <dbReference type="Rhea" id="RHEA-COMP:10087"/>
        <dbReference type="ChEBI" id="CHEBI:65314"/>
        <dbReference type="ChEBI" id="CHEBI:65315"/>
        <dbReference type="EC" id="5.4.99.12"/>
    </reaction>
</comment>
<dbReference type="AlphaFoldDB" id="A0A941EL68"/>
<dbReference type="InterPro" id="IPR020097">
    <property type="entry name" value="PsdUridine_synth_TruA_a/b_dom"/>
</dbReference>
<sequence length="275" mass="30836">MTRVTRVRLDLAYDGTEFAGWARQRSGVRTVQQVLEEALTAVLRLDEPAQLTVAGRTDSGVHASGQVAHVDMPEGVWLAHEEKLLRRLAGKLPMDVRVSRVSAAPEGFDARFAATSRRYVYRVCDSRVGTLPTRRRFVLWHNRELDLERLAEASRLLLGEHDFAAYCKKREGATTIRRLLDVHWERTRPDELEATIEADAFCHSMVRALVAGLLMAGDGRVAPDFPATVLASRERHPSVNVLPPHGLTLEEVRYPSDAELAARVEETRKIRVLGC</sequence>
<feature type="domain" description="Pseudouridine synthase I TruA alpha/beta" evidence="8">
    <location>
        <begin position="153"/>
        <end position="255"/>
    </location>
</feature>
<evidence type="ECO:0000256" key="7">
    <source>
        <dbReference type="RuleBase" id="RU003792"/>
    </source>
</evidence>
<evidence type="ECO:0000256" key="3">
    <source>
        <dbReference type="ARBA" id="ARBA00023235"/>
    </source>
</evidence>
<evidence type="ECO:0000256" key="1">
    <source>
        <dbReference type="ARBA" id="ARBA00009375"/>
    </source>
</evidence>
<comment type="caution">
    <text evidence="4">Lacks conserved residue(s) required for the propagation of feature annotation.</text>
</comment>
<dbReference type="GO" id="GO:0160147">
    <property type="term" value="F:tRNA pseudouridine(38-40) synthase activity"/>
    <property type="evidence" value="ECO:0007669"/>
    <property type="project" value="UniProtKB-EC"/>
</dbReference>
<dbReference type="PANTHER" id="PTHR11142:SF0">
    <property type="entry name" value="TRNA PSEUDOURIDINE SYNTHASE-LIKE 1"/>
    <property type="match status" value="1"/>
</dbReference>
<dbReference type="GO" id="GO:0031119">
    <property type="term" value="P:tRNA pseudouridine synthesis"/>
    <property type="evidence" value="ECO:0007669"/>
    <property type="project" value="UniProtKB-UniRule"/>
</dbReference>
<dbReference type="RefSeq" id="WP_212526913.1">
    <property type="nucleotide sequence ID" value="NZ_JAGSOG010000010.1"/>
</dbReference>
<evidence type="ECO:0000313" key="10">
    <source>
        <dbReference type="Proteomes" id="UP000675781"/>
    </source>
</evidence>
<dbReference type="SUPFAM" id="SSF55120">
    <property type="entry name" value="Pseudouridine synthase"/>
    <property type="match status" value="1"/>
</dbReference>
<evidence type="ECO:0000256" key="6">
    <source>
        <dbReference type="PIRSR" id="PIRSR001430-2"/>
    </source>
</evidence>
<dbReference type="CDD" id="cd02570">
    <property type="entry name" value="PseudoU_synth_EcTruA"/>
    <property type="match status" value="1"/>
</dbReference>
<dbReference type="FunFam" id="3.30.70.660:FF:000003">
    <property type="entry name" value="tRNA pseudouridine synthase A"/>
    <property type="match status" value="1"/>
</dbReference>
<dbReference type="FunFam" id="3.30.70.580:FF:000008">
    <property type="entry name" value="tRNA pseudouridine synthase A"/>
    <property type="match status" value="1"/>
</dbReference>
<proteinExistence type="inferred from homology"/>
<accession>A0A941EL68</accession>
<organism evidence="9 10">
    <name type="scientific">Actinospica durhamensis</name>
    <dbReference type="NCBI Taxonomy" id="1508375"/>
    <lineage>
        <taxon>Bacteria</taxon>
        <taxon>Bacillati</taxon>
        <taxon>Actinomycetota</taxon>
        <taxon>Actinomycetes</taxon>
        <taxon>Catenulisporales</taxon>
        <taxon>Actinospicaceae</taxon>
        <taxon>Actinospica</taxon>
    </lineage>
</organism>
<dbReference type="EMBL" id="JAGSOG010000010">
    <property type="protein sequence ID" value="MBR7832383.1"/>
    <property type="molecule type" value="Genomic_DNA"/>
</dbReference>
<name>A0A941EL68_9ACTN</name>
<dbReference type="NCBIfam" id="TIGR00071">
    <property type="entry name" value="hisT_truA"/>
    <property type="match status" value="1"/>
</dbReference>
<feature type="active site" description="Nucleophile" evidence="4 5">
    <location>
        <position position="58"/>
    </location>
</feature>
<dbReference type="PANTHER" id="PTHR11142">
    <property type="entry name" value="PSEUDOURIDYLATE SYNTHASE"/>
    <property type="match status" value="1"/>
</dbReference>
<evidence type="ECO:0000256" key="5">
    <source>
        <dbReference type="PIRSR" id="PIRSR001430-1"/>
    </source>
</evidence>
<keyword evidence="10" id="KW-1185">Reference proteome</keyword>
<dbReference type="InterPro" id="IPR020103">
    <property type="entry name" value="PsdUridine_synth_cat_dom_sf"/>
</dbReference>
<dbReference type="Gene3D" id="3.30.70.580">
    <property type="entry name" value="Pseudouridine synthase I, catalytic domain, N-terminal subdomain"/>
    <property type="match status" value="1"/>
</dbReference>
<comment type="caution">
    <text evidence="9">The sequence shown here is derived from an EMBL/GenBank/DDBJ whole genome shotgun (WGS) entry which is preliminary data.</text>
</comment>
<dbReference type="Gene3D" id="3.30.70.660">
    <property type="entry name" value="Pseudouridine synthase I, catalytic domain, C-terminal subdomain"/>
    <property type="match status" value="1"/>
</dbReference>
<comment type="similarity">
    <text evidence="1 4 7">Belongs to the tRNA pseudouridine synthase TruA family.</text>
</comment>
<dbReference type="EC" id="5.4.99.12" evidence="4"/>